<dbReference type="InterPro" id="IPR053847">
    <property type="entry name" value="DUF6928"/>
</dbReference>
<dbReference type="EMBL" id="SMKA01000021">
    <property type="protein sequence ID" value="TDC32618.1"/>
    <property type="molecule type" value="Genomic_DNA"/>
</dbReference>
<evidence type="ECO:0000313" key="2">
    <source>
        <dbReference type="Proteomes" id="UP000295075"/>
    </source>
</evidence>
<dbReference type="RefSeq" id="WP_132404386.1">
    <property type="nucleotide sequence ID" value="NZ_SMKA01000021.1"/>
</dbReference>
<dbReference type="OrthoDB" id="4772769at2"/>
<proteinExistence type="predicted"/>
<evidence type="ECO:0000313" key="1">
    <source>
        <dbReference type="EMBL" id="TDC32618.1"/>
    </source>
</evidence>
<dbReference type="Proteomes" id="UP000295075">
    <property type="component" value="Unassembled WGS sequence"/>
</dbReference>
<comment type="caution">
    <text evidence="1">The sequence shown here is derived from an EMBL/GenBank/DDBJ whole genome shotgun (WGS) entry which is preliminary data.</text>
</comment>
<accession>A0A4R4QB67</accession>
<organism evidence="1 2">
    <name type="scientific">Kribbella albertanoniae</name>
    <dbReference type="NCBI Taxonomy" id="1266829"/>
    <lineage>
        <taxon>Bacteria</taxon>
        <taxon>Bacillati</taxon>
        <taxon>Actinomycetota</taxon>
        <taxon>Actinomycetes</taxon>
        <taxon>Propionibacteriales</taxon>
        <taxon>Kribbellaceae</taxon>
        <taxon>Kribbella</taxon>
    </lineage>
</organism>
<dbReference type="Pfam" id="PF21997">
    <property type="entry name" value="DUF6928"/>
    <property type="match status" value="1"/>
</dbReference>
<protein>
    <submittedName>
        <fullName evidence="1">Uncharacterized protein</fullName>
    </submittedName>
</protein>
<dbReference type="AlphaFoldDB" id="A0A4R4QB67"/>
<sequence length="211" mass="23571">MGAKDWMLVYADRPVADVLRAHPTVDRQATRAFVERLHPGATLTPLEDGNLDENANPPDGVVYAGVFPEATVLLSGEVALDHPSTLPGRFLAEAQGRTLYLHAMHSVVAWFAYGVWEDGVLRRALSLSPDSGVLEDLGEPLPFEVPYWAGERPLYDEDEEPDKEDEFPFVFHPLELAEAALRTFFGFNYEGEVHNDDPKPHEIMLLGYRLS</sequence>
<reference evidence="1 2" key="1">
    <citation type="submission" date="2019-03" db="EMBL/GenBank/DDBJ databases">
        <title>Draft genome sequences of novel Actinobacteria.</title>
        <authorList>
            <person name="Sahin N."/>
            <person name="Ay H."/>
            <person name="Saygin H."/>
        </authorList>
    </citation>
    <scope>NUCLEOTIDE SEQUENCE [LARGE SCALE GENOMIC DNA]</scope>
    <source>
        <strain evidence="1 2">JCM 30547</strain>
    </source>
</reference>
<gene>
    <name evidence="1" type="ORF">E1261_08235</name>
</gene>
<name>A0A4R4QB67_9ACTN</name>
<keyword evidence="2" id="KW-1185">Reference proteome</keyword>